<evidence type="ECO:0000313" key="3">
    <source>
        <dbReference type="Proteomes" id="UP000195412"/>
    </source>
</evidence>
<keyword evidence="4" id="KW-1185">Reference proteome</keyword>
<accession>A0A1Y6K194</accession>
<dbReference type="Proteomes" id="UP000195412">
    <property type="component" value="Chromosome I"/>
</dbReference>
<reference evidence="2" key="1">
    <citation type="submission" date="2017-05" db="EMBL/GenBank/DDBJ databases">
        <authorList>
            <person name="Song R."/>
            <person name="Chenine A.L."/>
            <person name="Ruprecht R.M."/>
        </authorList>
    </citation>
    <scope>NUCLEOTIDE SEQUENCE</scope>
    <source>
        <strain evidence="2">ACA-DC 3411</strain>
    </source>
</reference>
<dbReference type="AlphaFoldDB" id="A0A1Y6K194"/>
<dbReference type="KEGG" id="lzy:LZ3411_1813"/>
<reference evidence="3" key="2">
    <citation type="submission" date="2017-05" db="EMBL/GenBank/DDBJ databases">
        <authorList>
            <person name="Papadimitriou K."/>
        </authorList>
    </citation>
    <scope>NUCLEOTIDE SEQUENCE [LARGE SCALE GENOMIC DNA]</scope>
    <source>
        <strain evidence="3">ACA-DC 3411</strain>
    </source>
</reference>
<proteinExistence type="predicted"/>
<protein>
    <submittedName>
        <fullName evidence="2">Uncharacterized protein</fullName>
    </submittedName>
</protein>
<reference evidence="1 4" key="3">
    <citation type="submission" date="2019-07" db="EMBL/GenBank/DDBJ databases">
        <title>Whole genome shotgun sequence of Lactobacillus zymae NBRC 107157.</title>
        <authorList>
            <person name="Hosoyama A."/>
            <person name="Uohara A."/>
            <person name="Ohji S."/>
            <person name="Ichikawa N."/>
        </authorList>
    </citation>
    <scope>NUCLEOTIDE SEQUENCE [LARGE SCALE GENOMIC DNA]</scope>
    <source>
        <strain evidence="1 4">NBRC 107157</strain>
    </source>
</reference>
<dbReference type="EMBL" id="LT854705">
    <property type="protein sequence ID" value="SMS14863.1"/>
    <property type="molecule type" value="Genomic_DNA"/>
</dbReference>
<evidence type="ECO:0000313" key="2">
    <source>
        <dbReference type="EMBL" id="SMS14863.1"/>
    </source>
</evidence>
<dbReference type="OrthoDB" id="2299624at2"/>
<evidence type="ECO:0000313" key="1">
    <source>
        <dbReference type="EMBL" id="GEO71425.1"/>
    </source>
</evidence>
<dbReference type="Proteomes" id="UP000321794">
    <property type="component" value="Unassembled WGS sequence"/>
</dbReference>
<name>A0A1Y6K194_9LACO</name>
<dbReference type="EMBL" id="BJZK01000004">
    <property type="protein sequence ID" value="GEO71425.1"/>
    <property type="molecule type" value="Genomic_DNA"/>
</dbReference>
<dbReference type="RefSeq" id="WP_057732786.1">
    <property type="nucleotide sequence ID" value="NZ_BJZK01000004.1"/>
</dbReference>
<sequence length="79" mass="8562">MAKRHHAYTSPFAALMGADRFDFATQLAQQTGLDPSQVLFAYLQITASVAGAGLSGDTARQRAIDQQFQRFLNDAQAAD</sequence>
<evidence type="ECO:0000313" key="4">
    <source>
        <dbReference type="Proteomes" id="UP000321794"/>
    </source>
</evidence>
<gene>
    <name evidence="2" type="ORF">LZ3411_1813</name>
    <name evidence="1" type="ORF">LZY01_05930</name>
</gene>
<organism evidence="2 3">
    <name type="scientific">Levilactobacillus zymae</name>
    <dbReference type="NCBI Taxonomy" id="267363"/>
    <lineage>
        <taxon>Bacteria</taxon>
        <taxon>Bacillati</taxon>
        <taxon>Bacillota</taxon>
        <taxon>Bacilli</taxon>
        <taxon>Lactobacillales</taxon>
        <taxon>Lactobacillaceae</taxon>
        <taxon>Levilactobacillus</taxon>
    </lineage>
</organism>